<evidence type="ECO:0000256" key="4">
    <source>
        <dbReference type="ARBA" id="ARBA00022723"/>
    </source>
</evidence>
<dbReference type="HOGENOM" id="CLU_009273_4_0_0"/>
<dbReference type="InterPro" id="IPR013785">
    <property type="entry name" value="Aldolase_TIM"/>
</dbReference>
<dbReference type="Gene3D" id="3.20.20.70">
    <property type="entry name" value="Aldolase class I"/>
    <property type="match status" value="1"/>
</dbReference>
<dbReference type="InterPro" id="IPR050377">
    <property type="entry name" value="Radical_SAM_PqqE_MftC-like"/>
</dbReference>
<dbReference type="InterPro" id="IPR034480">
    <property type="entry name" value="Heme_synthase-like"/>
</dbReference>
<dbReference type="SMART" id="SM00729">
    <property type="entry name" value="Elp3"/>
    <property type="match status" value="1"/>
</dbReference>
<dbReference type="Proteomes" id="UP000030661">
    <property type="component" value="Unassembled WGS sequence"/>
</dbReference>
<evidence type="ECO:0000313" key="10">
    <source>
        <dbReference type="Proteomes" id="UP000030661"/>
    </source>
</evidence>
<dbReference type="CDD" id="cd21123">
    <property type="entry name" value="SPASM_MftC-like"/>
    <property type="match status" value="1"/>
</dbReference>
<dbReference type="SFLD" id="SFLDF00543">
    <property type="entry name" value="alternative_heme_biosynthesis"/>
    <property type="match status" value="1"/>
</dbReference>
<dbReference type="InterPro" id="IPR023885">
    <property type="entry name" value="4Fe4S-binding_SPASM_dom"/>
</dbReference>
<dbReference type="SUPFAM" id="SSF102114">
    <property type="entry name" value="Radical SAM enzymes"/>
    <property type="match status" value="1"/>
</dbReference>
<dbReference type="AlphaFoldDB" id="A0A081C6U7"/>
<dbReference type="Pfam" id="PF04055">
    <property type="entry name" value="Radical_SAM"/>
    <property type="match status" value="1"/>
</dbReference>
<feature type="domain" description="Radical SAM core" evidence="8">
    <location>
        <begin position="36"/>
        <end position="255"/>
    </location>
</feature>
<evidence type="ECO:0000313" key="9">
    <source>
        <dbReference type="EMBL" id="GAK60302.1"/>
    </source>
</evidence>
<evidence type="ECO:0000256" key="7">
    <source>
        <dbReference type="ARBA" id="ARBA00023239"/>
    </source>
</evidence>
<keyword evidence="6" id="KW-0411">Iron-sulfur</keyword>
<evidence type="ECO:0000256" key="3">
    <source>
        <dbReference type="ARBA" id="ARBA00022691"/>
    </source>
</evidence>
<dbReference type="InterPro" id="IPR034479">
    <property type="entry name" value="AhbC-like"/>
</dbReference>
<dbReference type="SFLD" id="SFLDG01386">
    <property type="entry name" value="main_SPASM_domain-containing"/>
    <property type="match status" value="1"/>
</dbReference>
<keyword evidence="2" id="KW-0004">4Fe-4S</keyword>
<dbReference type="NCBIfam" id="TIGR04085">
    <property type="entry name" value="rSAM_more_4Fe4S"/>
    <property type="match status" value="1"/>
</dbReference>
<dbReference type="GO" id="GO:0003824">
    <property type="term" value="F:catalytic activity"/>
    <property type="evidence" value="ECO:0007669"/>
    <property type="project" value="InterPro"/>
</dbReference>
<dbReference type="CDD" id="cd01335">
    <property type="entry name" value="Radical_SAM"/>
    <property type="match status" value="1"/>
</dbReference>
<dbReference type="Pfam" id="PF13186">
    <property type="entry name" value="SPASM"/>
    <property type="match status" value="1"/>
</dbReference>
<dbReference type="GO" id="GO:0006783">
    <property type="term" value="P:heme biosynthetic process"/>
    <property type="evidence" value="ECO:0007669"/>
    <property type="project" value="TreeGrafter"/>
</dbReference>
<dbReference type="InterPro" id="IPR030894">
    <property type="entry name" value="Ahb_Proteobacteria"/>
</dbReference>
<dbReference type="SFLD" id="SFLDG01067">
    <property type="entry name" value="SPASM/twitch_domain_containing"/>
    <property type="match status" value="1"/>
</dbReference>
<keyword evidence="7" id="KW-0456">Lyase</keyword>
<dbReference type="PANTHER" id="PTHR11228">
    <property type="entry name" value="RADICAL SAM DOMAIN PROTEIN"/>
    <property type="match status" value="1"/>
</dbReference>
<dbReference type="InterPro" id="IPR006638">
    <property type="entry name" value="Elp3/MiaA/NifB-like_rSAM"/>
</dbReference>
<name>A0A081C6U7_VECG1</name>
<keyword evidence="5" id="KW-0408">Iron</keyword>
<evidence type="ECO:0000256" key="5">
    <source>
        <dbReference type="ARBA" id="ARBA00023004"/>
    </source>
</evidence>
<dbReference type="GO" id="GO:0046872">
    <property type="term" value="F:metal ion binding"/>
    <property type="evidence" value="ECO:0007669"/>
    <property type="project" value="UniProtKB-KW"/>
</dbReference>
<evidence type="ECO:0000259" key="8">
    <source>
        <dbReference type="PROSITE" id="PS51918"/>
    </source>
</evidence>
<keyword evidence="4" id="KW-0479">Metal-binding</keyword>
<dbReference type="GO" id="GO:0051539">
    <property type="term" value="F:4 iron, 4 sulfur cluster binding"/>
    <property type="evidence" value="ECO:0007669"/>
    <property type="project" value="UniProtKB-KW"/>
</dbReference>
<dbReference type="InterPro" id="IPR007197">
    <property type="entry name" value="rSAM"/>
</dbReference>
<dbReference type="PIRSF" id="PIRSF037420">
    <property type="entry name" value="PQQ_syn_pqqE"/>
    <property type="match status" value="1"/>
</dbReference>
<dbReference type="InterPro" id="IPR017200">
    <property type="entry name" value="PqqE-like"/>
</dbReference>
<evidence type="ECO:0000256" key="1">
    <source>
        <dbReference type="ARBA" id="ARBA00001966"/>
    </source>
</evidence>
<dbReference type="STRING" id="1499967.U27_00193"/>
<dbReference type="FunFam" id="3.20.20.70:FF:000188">
    <property type="entry name" value="Mycofactocin radical SAM maturase MftC"/>
    <property type="match status" value="1"/>
</dbReference>
<keyword evidence="3" id="KW-0949">S-adenosyl-L-methionine</keyword>
<dbReference type="SFLD" id="SFLDG01385">
    <property type="entry name" value="heme_carboxy_lyase_like"/>
    <property type="match status" value="1"/>
</dbReference>
<accession>A0A081C6U7</accession>
<dbReference type="PROSITE" id="PS51918">
    <property type="entry name" value="RADICAL_SAM"/>
    <property type="match status" value="1"/>
</dbReference>
<dbReference type="SFLD" id="SFLDS00029">
    <property type="entry name" value="Radical_SAM"/>
    <property type="match status" value="1"/>
</dbReference>
<dbReference type="PANTHER" id="PTHR11228:SF7">
    <property type="entry name" value="PQQA PEPTIDE CYCLASE"/>
    <property type="match status" value="1"/>
</dbReference>
<evidence type="ECO:0000256" key="6">
    <source>
        <dbReference type="ARBA" id="ARBA00023014"/>
    </source>
</evidence>
<dbReference type="EMBL" id="DF820472">
    <property type="protein sequence ID" value="GAK60302.1"/>
    <property type="molecule type" value="Genomic_DNA"/>
</dbReference>
<sequence>MISVSRLYCDTIHPSDILRYGRKAGSLPSHLLHYSQDKKPVVVYNCTQQCNLNCVHCYSQSSSKTVPRDELTTTEAKKLLDDLAAFGSPVVLFSGGEPLMRHDIFELLAYAVSKGLRAVLSTNGTLITAQAAQQLKAAKVSYVGVSLDGMETINDAFRGAPGAFQRALTGIRTCIAEGIKVGLRFTINKRNIVDLENIFQLLEQEQIPRVCFYHLVYAGRGSQLIDEALPLETTRAVVDKILDCTLDLYRRGYPKEVLTVDNHCDGPYIYLRMLHEQHPRAEDVYQLLQYNGGNSSGIGIGCVSWDGAVHPDQFWRHYALGNVRQRPFSAIWTDLSEPLLAKLKDRKAYLQGRCTQCRWLNICNGNFRVRAEAVTGNVWAWDPACYLTDEEIGL</sequence>
<proteinExistence type="predicted"/>
<comment type="cofactor">
    <cofactor evidence="1">
        <name>[4Fe-4S] cluster</name>
        <dbReference type="ChEBI" id="CHEBI:49883"/>
    </cofactor>
</comment>
<protein>
    <submittedName>
        <fullName evidence="9">Radical SAM domain protein</fullName>
    </submittedName>
</protein>
<dbReference type="InterPro" id="IPR058240">
    <property type="entry name" value="rSAM_sf"/>
</dbReference>
<dbReference type="eggNOG" id="COG0535">
    <property type="taxonomic scope" value="Bacteria"/>
</dbReference>
<gene>
    <name evidence="9" type="ORF">U27_00193</name>
</gene>
<reference evidence="9" key="1">
    <citation type="journal article" date="2015" name="PeerJ">
        <title>First genomic representation of candidate bacterial phylum KSB3 points to enhanced environmental sensing as a trigger of wastewater bulking.</title>
        <authorList>
            <person name="Sekiguchi Y."/>
            <person name="Ohashi A."/>
            <person name="Parks D.H."/>
            <person name="Yamauchi T."/>
            <person name="Tyson G.W."/>
            <person name="Hugenholtz P."/>
        </authorList>
    </citation>
    <scope>NUCLEOTIDE SEQUENCE [LARGE SCALE GENOMIC DNA]</scope>
</reference>
<dbReference type="NCBIfam" id="TIGR04546">
    <property type="entry name" value="rSAM_ahbC_deAc"/>
    <property type="match status" value="1"/>
</dbReference>
<keyword evidence="10" id="KW-1185">Reference proteome</keyword>
<organism evidence="9">
    <name type="scientific">Vecturithrix granuli</name>
    <dbReference type="NCBI Taxonomy" id="1499967"/>
    <lineage>
        <taxon>Bacteria</taxon>
        <taxon>Candidatus Moduliflexota</taxon>
        <taxon>Candidatus Vecturitrichia</taxon>
        <taxon>Candidatus Vecturitrichales</taxon>
        <taxon>Candidatus Vecturitrichaceae</taxon>
        <taxon>Candidatus Vecturithrix</taxon>
    </lineage>
</organism>
<evidence type="ECO:0000256" key="2">
    <source>
        <dbReference type="ARBA" id="ARBA00022485"/>
    </source>
</evidence>